<dbReference type="Proteomes" id="UP000637513">
    <property type="component" value="Unassembled WGS sequence"/>
</dbReference>
<organism evidence="4 5">
    <name type="scientific">Jutongia hominis</name>
    <dbReference type="NCBI Taxonomy" id="2763664"/>
    <lineage>
        <taxon>Bacteria</taxon>
        <taxon>Bacillati</taxon>
        <taxon>Bacillota</taxon>
        <taxon>Clostridia</taxon>
        <taxon>Lachnospirales</taxon>
        <taxon>Lachnospiraceae</taxon>
        <taxon>Jutongia</taxon>
    </lineage>
</organism>
<gene>
    <name evidence="4" type="ORF">H8700_09490</name>
</gene>
<evidence type="ECO:0000313" key="5">
    <source>
        <dbReference type="Proteomes" id="UP000637513"/>
    </source>
</evidence>
<accession>A0ABR7MVX1</accession>
<dbReference type="RefSeq" id="WP_022141924.1">
    <property type="nucleotide sequence ID" value="NZ_JACRSW010000032.1"/>
</dbReference>
<evidence type="ECO:0000256" key="2">
    <source>
        <dbReference type="SAM" id="Phobius"/>
    </source>
</evidence>
<proteinExistence type="predicted"/>
<name>A0ABR7MVX1_9FIRM</name>
<feature type="domain" description="Magnesium transporter MgtE intracellular" evidence="3">
    <location>
        <begin position="194"/>
        <end position="249"/>
    </location>
</feature>
<keyword evidence="1" id="KW-0175">Coiled coil</keyword>
<keyword evidence="2" id="KW-1133">Transmembrane helix</keyword>
<keyword evidence="2" id="KW-0472">Membrane</keyword>
<reference evidence="4 5" key="1">
    <citation type="submission" date="2020-08" db="EMBL/GenBank/DDBJ databases">
        <title>Genome public.</title>
        <authorList>
            <person name="Liu C."/>
            <person name="Sun Q."/>
        </authorList>
    </citation>
    <scope>NUCLEOTIDE SEQUENCE [LARGE SCALE GENOMIC DNA]</scope>
    <source>
        <strain evidence="4 5">BX3</strain>
    </source>
</reference>
<dbReference type="EMBL" id="JACRSW010000032">
    <property type="protein sequence ID" value="MBC8557937.1"/>
    <property type="molecule type" value="Genomic_DNA"/>
</dbReference>
<keyword evidence="5" id="KW-1185">Reference proteome</keyword>
<evidence type="ECO:0000256" key="1">
    <source>
        <dbReference type="SAM" id="Coils"/>
    </source>
</evidence>
<evidence type="ECO:0000313" key="4">
    <source>
        <dbReference type="EMBL" id="MBC8557937.1"/>
    </source>
</evidence>
<feature type="coiled-coil region" evidence="1">
    <location>
        <begin position="86"/>
        <end position="147"/>
    </location>
</feature>
<sequence length="255" mass="28845">MPRRKKGDQAPETQEKESGGSRLVTALIAIVIILIWLAVFAFLVKLDVGGIGSNVLYPVLKDVPVINKILPEASEEQQAQEGNYKYNTLKSANDRINELEKRLESETGTTTANSDYISELEAQVKKLQKYKDEQDAFEKRVKEFDQKVVFNDNAPDISEYRKYYEEIEPANAEKIYKQVLNELQYTEKAKELGTQYSNMDAASAAKILTEMSEDLDLVCDILENMKESQAAQILQNMDSDYAAQITKKIAAVKDK</sequence>
<dbReference type="Pfam" id="PF03448">
    <property type="entry name" value="MgtE_N"/>
    <property type="match status" value="1"/>
</dbReference>
<dbReference type="SUPFAM" id="SSF158791">
    <property type="entry name" value="MgtE N-terminal domain-like"/>
    <property type="match status" value="1"/>
</dbReference>
<evidence type="ECO:0000259" key="3">
    <source>
        <dbReference type="Pfam" id="PF03448"/>
    </source>
</evidence>
<keyword evidence="2" id="KW-0812">Transmembrane</keyword>
<dbReference type="InterPro" id="IPR006668">
    <property type="entry name" value="Mg_transptr_MgtE_intracell_dom"/>
</dbReference>
<protein>
    <recommendedName>
        <fullName evidence="3">Magnesium transporter MgtE intracellular domain-containing protein</fullName>
    </recommendedName>
</protein>
<dbReference type="Gene3D" id="1.25.60.10">
    <property type="entry name" value="MgtE N-terminal domain-like"/>
    <property type="match status" value="1"/>
</dbReference>
<dbReference type="InterPro" id="IPR038076">
    <property type="entry name" value="MgtE_N_sf"/>
</dbReference>
<comment type="caution">
    <text evidence="4">The sequence shown here is derived from an EMBL/GenBank/DDBJ whole genome shotgun (WGS) entry which is preliminary data.</text>
</comment>
<feature type="transmembrane region" description="Helical" evidence="2">
    <location>
        <begin position="21"/>
        <end position="44"/>
    </location>
</feature>